<dbReference type="InterPro" id="IPR011006">
    <property type="entry name" value="CheY-like_superfamily"/>
</dbReference>
<keyword evidence="3" id="KW-0808">Transferase</keyword>
<dbReference type="InterPro" id="IPR052048">
    <property type="entry name" value="ST_Response_Regulator"/>
</dbReference>
<proteinExistence type="predicted"/>
<dbReference type="SMART" id="SM00448">
    <property type="entry name" value="REC"/>
    <property type="match status" value="1"/>
</dbReference>
<dbReference type="PROSITE" id="PS50110">
    <property type="entry name" value="RESPONSE_REGULATORY"/>
    <property type="match status" value="1"/>
</dbReference>
<protein>
    <submittedName>
        <fullName evidence="3">Histidine kinase</fullName>
    </submittedName>
</protein>
<dbReference type="KEGG" id="laj:A0128_20045"/>
<dbReference type="Gene3D" id="3.40.50.2300">
    <property type="match status" value="1"/>
</dbReference>
<dbReference type="AlphaFoldDB" id="A0A1D7V473"/>
<gene>
    <name evidence="3" type="ORF">A0128_20045</name>
</gene>
<evidence type="ECO:0000313" key="4">
    <source>
        <dbReference type="Proteomes" id="UP000094197"/>
    </source>
</evidence>
<reference evidence="3 4" key="1">
    <citation type="submission" date="2016-04" db="EMBL/GenBank/DDBJ databases">
        <title>Complete genome seqeunce of Leptospira alstonii serovar Room22.</title>
        <authorList>
            <person name="Nally J.E."/>
            <person name="Bayles D.O."/>
            <person name="Hurley D."/>
            <person name="Fanning S."/>
            <person name="McMahon B.J."/>
            <person name="Arent Z."/>
        </authorList>
    </citation>
    <scope>NUCLEOTIDE SEQUENCE [LARGE SCALE GENOMIC DNA]</scope>
    <source>
        <strain evidence="3 4">GWTS #1</strain>
    </source>
</reference>
<feature type="modified residue" description="4-aspartylphosphate" evidence="1">
    <location>
        <position position="52"/>
    </location>
</feature>
<dbReference type="InterPro" id="IPR001789">
    <property type="entry name" value="Sig_transdc_resp-reg_receiver"/>
</dbReference>
<dbReference type="SUPFAM" id="SSF52172">
    <property type="entry name" value="CheY-like"/>
    <property type="match status" value="1"/>
</dbReference>
<dbReference type="EMBL" id="CP015218">
    <property type="protein sequence ID" value="AOP36632.1"/>
    <property type="molecule type" value="Genomic_DNA"/>
</dbReference>
<dbReference type="CDD" id="cd17534">
    <property type="entry name" value="REC_DC-like"/>
    <property type="match status" value="1"/>
</dbReference>
<feature type="domain" description="Response regulatory" evidence="2">
    <location>
        <begin position="2"/>
        <end position="117"/>
    </location>
</feature>
<sequence>MKILIVEDEFLTALLMQKELRRIGYEITDHVSTGENAIDSVKNNPPDVILMDINLGGALDGISAAKQISSFQTIPIIFVTGYTDKETKEKAQSIRPLGYLIKPIEINQIKEIIESKF</sequence>
<keyword evidence="1" id="KW-0597">Phosphoprotein</keyword>
<evidence type="ECO:0000313" key="3">
    <source>
        <dbReference type="EMBL" id="AOP36632.1"/>
    </source>
</evidence>
<name>A0A1D7V473_9LEPT</name>
<evidence type="ECO:0000259" key="2">
    <source>
        <dbReference type="PROSITE" id="PS50110"/>
    </source>
</evidence>
<dbReference type="PANTHER" id="PTHR43228">
    <property type="entry name" value="TWO-COMPONENT RESPONSE REGULATOR"/>
    <property type="match status" value="1"/>
</dbReference>
<dbReference type="GO" id="GO:0000160">
    <property type="term" value="P:phosphorelay signal transduction system"/>
    <property type="evidence" value="ECO:0007669"/>
    <property type="project" value="InterPro"/>
</dbReference>
<organism evidence="3 4">
    <name type="scientific">Leptospira tipperaryensis</name>
    <dbReference type="NCBI Taxonomy" id="2564040"/>
    <lineage>
        <taxon>Bacteria</taxon>
        <taxon>Pseudomonadati</taxon>
        <taxon>Spirochaetota</taxon>
        <taxon>Spirochaetia</taxon>
        <taxon>Leptospirales</taxon>
        <taxon>Leptospiraceae</taxon>
        <taxon>Leptospira</taxon>
    </lineage>
</organism>
<evidence type="ECO:0000256" key="1">
    <source>
        <dbReference type="PROSITE-ProRule" id="PRU00169"/>
    </source>
</evidence>
<accession>A0A1D7V473</accession>
<keyword evidence="3" id="KW-0418">Kinase</keyword>
<dbReference type="OrthoDB" id="5343928at2"/>
<dbReference type="Proteomes" id="UP000094197">
    <property type="component" value="Chromosome 2"/>
</dbReference>
<dbReference type="GO" id="GO:0016301">
    <property type="term" value="F:kinase activity"/>
    <property type="evidence" value="ECO:0007669"/>
    <property type="project" value="UniProtKB-KW"/>
</dbReference>
<dbReference type="Pfam" id="PF00072">
    <property type="entry name" value="Response_reg"/>
    <property type="match status" value="1"/>
</dbReference>
<keyword evidence="4" id="KW-1185">Reference proteome</keyword>
<dbReference type="PANTHER" id="PTHR43228:SF6">
    <property type="entry name" value="RESPONSE REGULATOR RECEIVER"/>
    <property type="match status" value="1"/>
</dbReference>